<evidence type="ECO:0008006" key="7">
    <source>
        <dbReference type="Google" id="ProtNLM"/>
    </source>
</evidence>
<dbReference type="InterPro" id="IPR041577">
    <property type="entry name" value="RT_RNaseH_2"/>
</dbReference>
<evidence type="ECO:0000259" key="4">
    <source>
        <dbReference type="Pfam" id="PF17919"/>
    </source>
</evidence>
<comment type="caution">
    <text evidence="5">The sequence shown here is derived from an EMBL/GenBank/DDBJ whole genome shotgun (WGS) entry which is preliminary data.</text>
</comment>
<accession>A0A9Q3DB72</accession>
<evidence type="ECO:0000313" key="6">
    <source>
        <dbReference type="Proteomes" id="UP000765509"/>
    </source>
</evidence>
<evidence type="ECO:0000259" key="3">
    <source>
        <dbReference type="Pfam" id="PF00078"/>
    </source>
</evidence>
<dbReference type="GO" id="GO:0003824">
    <property type="term" value="F:catalytic activity"/>
    <property type="evidence" value="ECO:0007669"/>
    <property type="project" value="UniProtKB-KW"/>
</dbReference>
<feature type="domain" description="Reverse transcriptase/retrotransposon-derived protein RNase H-like" evidence="4">
    <location>
        <begin position="542"/>
        <end position="640"/>
    </location>
</feature>
<dbReference type="CDD" id="cd01647">
    <property type="entry name" value="RT_LTR"/>
    <property type="match status" value="1"/>
</dbReference>
<evidence type="ECO:0000256" key="1">
    <source>
        <dbReference type="ARBA" id="ARBA00023268"/>
    </source>
</evidence>
<dbReference type="InterPro" id="IPR043502">
    <property type="entry name" value="DNA/RNA_pol_sf"/>
</dbReference>
<protein>
    <recommendedName>
        <fullName evidence="7">Reverse transcriptase</fullName>
    </recommendedName>
</protein>
<dbReference type="PANTHER" id="PTHR37984:SF5">
    <property type="entry name" value="PROTEIN NYNRIN-LIKE"/>
    <property type="match status" value="1"/>
</dbReference>
<dbReference type="InterPro" id="IPR050951">
    <property type="entry name" value="Retrovirus_Pol_polyprotein"/>
</dbReference>
<dbReference type="SUPFAM" id="SSF56672">
    <property type="entry name" value="DNA/RNA polymerases"/>
    <property type="match status" value="1"/>
</dbReference>
<evidence type="ECO:0000256" key="2">
    <source>
        <dbReference type="SAM" id="MobiDB-lite"/>
    </source>
</evidence>
<dbReference type="Pfam" id="PF17919">
    <property type="entry name" value="RT_RNaseH_2"/>
    <property type="match status" value="1"/>
</dbReference>
<keyword evidence="1" id="KW-0511">Multifunctional enzyme</keyword>
<dbReference type="Proteomes" id="UP000765509">
    <property type="component" value="Unassembled WGS sequence"/>
</dbReference>
<organism evidence="5 6">
    <name type="scientific">Austropuccinia psidii MF-1</name>
    <dbReference type="NCBI Taxonomy" id="1389203"/>
    <lineage>
        <taxon>Eukaryota</taxon>
        <taxon>Fungi</taxon>
        <taxon>Dikarya</taxon>
        <taxon>Basidiomycota</taxon>
        <taxon>Pucciniomycotina</taxon>
        <taxon>Pucciniomycetes</taxon>
        <taxon>Pucciniales</taxon>
        <taxon>Sphaerophragmiaceae</taxon>
        <taxon>Austropuccinia</taxon>
    </lineage>
</organism>
<dbReference type="InterPro" id="IPR000477">
    <property type="entry name" value="RT_dom"/>
</dbReference>
<dbReference type="Gene3D" id="3.10.10.10">
    <property type="entry name" value="HIV Type 1 Reverse Transcriptase, subunit A, domain 1"/>
    <property type="match status" value="1"/>
</dbReference>
<reference evidence="5" key="1">
    <citation type="submission" date="2021-03" db="EMBL/GenBank/DDBJ databases">
        <title>Draft genome sequence of rust myrtle Austropuccinia psidii MF-1, a brazilian biotype.</title>
        <authorList>
            <person name="Quecine M.C."/>
            <person name="Pachon D.M.R."/>
            <person name="Bonatelli M.L."/>
            <person name="Correr F.H."/>
            <person name="Franceschini L.M."/>
            <person name="Leite T.F."/>
            <person name="Margarido G.R.A."/>
            <person name="Almeida C.A."/>
            <person name="Ferrarezi J.A."/>
            <person name="Labate C.A."/>
        </authorList>
    </citation>
    <scope>NUCLEOTIDE SEQUENCE</scope>
    <source>
        <strain evidence="5">MF-1</strain>
    </source>
</reference>
<feature type="domain" description="Reverse transcriptase" evidence="3">
    <location>
        <begin position="349"/>
        <end position="499"/>
    </location>
</feature>
<evidence type="ECO:0000313" key="5">
    <source>
        <dbReference type="EMBL" id="MBW0498862.1"/>
    </source>
</evidence>
<proteinExistence type="predicted"/>
<dbReference type="Gene3D" id="3.30.70.270">
    <property type="match status" value="1"/>
</dbReference>
<dbReference type="InterPro" id="IPR043128">
    <property type="entry name" value="Rev_trsase/Diguanyl_cyclase"/>
</dbReference>
<keyword evidence="6" id="KW-1185">Reference proteome</keyword>
<dbReference type="EMBL" id="AVOT02014945">
    <property type="protein sequence ID" value="MBW0498862.1"/>
    <property type="molecule type" value="Genomic_DNA"/>
</dbReference>
<dbReference type="Pfam" id="PF00078">
    <property type="entry name" value="RVT_1"/>
    <property type="match status" value="1"/>
</dbReference>
<dbReference type="PANTHER" id="PTHR37984">
    <property type="entry name" value="PROTEIN CBG26694"/>
    <property type="match status" value="1"/>
</dbReference>
<dbReference type="AlphaFoldDB" id="A0A9Q3DB72"/>
<gene>
    <name evidence="5" type="ORF">O181_038577</name>
</gene>
<name>A0A9Q3DB72_9BASI</name>
<sequence length="774" mass="88704">MAEVTKKKNTSHSCCSTDHYANNCPKAKKNVYAIEKVPEEKSPTEDSESDSMGYAIRAKSEDDQDPREEVLLEYQEETQMEIQDIQLEAGMPQDTENKKLCKHTKDAQAVLVTPTKVMAYIHRTATKTTVCIDNSQRPLIIDSGAHCSIVARTYLDDYFPNWDKKLLPTKAKNFKSASGKMTSIGKIIKEISIPQRKVIDIYNSKNRHIAIGANKEKKFQLGLYQISTHDPLEELLNEFKEGQLSITLTSKQKLSLLKILRKNRPAFSIGEEPLGKIRGHDIDLYLDVEIPYQPMLGRPPYPAGLETRKEIEKHINVLLDMDVIRKIGHNEIVENTTPVLITWHYGNSRLCGDFRALNNYTKAEKYHIPRLPHALDKLAKTKYITKIHCMKGFYQNGVKPNSIKLLRIICPMGIFEYTKMPFGIKNAPPHFQRIMDTIFQEEILEGWMVVYIDDIVIYAETWEDHMKYIDRVLIKCTPINLKIVLKKCNFGKQELLALGNKVSGISLAIDQNKLLQKPHQNLSHIASSLLNLCAKNVSFEITKERRNSFGRIKHELTNLPVLILPEFELPFKLYIDAACSQGLGESLHQRQIVDSEPREEVICYTFRQLKDSEARYGATQTELLCLIWALEKLHYYLEGAVVEFYTDSTALKSLLNMKTSNRHILPLNNVKSNPAYDPEVEANIPIHFMEIVRRKNFKFYEWAPGSGTPDSGDTDSEVTETPILELSSSELHNEFFSAVMKTYTKHKQCGILLQLLQQKYRSPELESRTTSFFL</sequence>
<feature type="region of interest" description="Disordered" evidence="2">
    <location>
        <begin position="35"/>
        <end position="67"/>
    </location>
</feature>